<evidence type="ECO:0000259" key="1">
    <source>
        <dbReference type="Pfam" id="PF01979"/>
    </source>
</evidence>
<dbReference type="SUPFAM" id="SSF51556">
    <property type="entry name" value="Metallo-dependent hydrolases"/>
    <property type="match status" value="1"/>
</dbReference>
<organism evidence="2 3">
    <name type="scientific">Oryzicola mucosus</name>
    <dbReference type="NCBI Taxonomy" id="2767425"/>
    <lineage>
        <taxon>Bacteria</taxon>
        <taxon>Pseudomonadati</taxon>
        <taxon>Pseudomonadota</taxon>
        <taxon>Alphaproteobacteria</taxon>
        <taxon>Hyphomicrobiales</taxon>
        <taxon>Phyllobacteriaceae</taxon>
        <taxon>Oryzicola</taxon>
    </lineage>
</organism>
<proteinExistence type="predicted"/>
<dbReference type="Gene3D" id="3.20.20.140">
    <property type="entry name" value="Metal-dependent hydrolases"/>
    <property type="match status" value="1"/>
</dbReference>
<evidence type="ECO:0000313" key="3">
    <source>
        <dbReference type="Proteomes" id="UP000643405"/>
    </source>
</evidence>
<sequence>MITFENARVFDGVAAEPLDGATVVIEGGTIKEVSDRRRGGSGERIDLAGRTLMPGLIDLHTHPWISELNLGRVSRQRTEYLSVYAAGWMRRALDRGFTTIRDAGGTDPSFALAIEKGFIPAPRLFPSGRMMSQTGGHTDWREANEADRGVGNAMDDGMTRFTAVVDGPDAMRHAVREELRRGATQIKLMLSGGVASPTDPLERVQFSDEEIRVAVEEVTRRGTYCFAHCIPLNSIQKALEMGIRTIEHGIFIDDQTARAVAGSADTYVVPTLAVTSAFSRQGRALGLPEASLEKLGGVHDVAMGSLEIMKRAGVKMGYGTDLLGPLEDQQLIEFELRADVLSAHEILVSATSLAAEILGQNGRLGVVAPGAVADLIVVDGDPLANVRIMNQGGRNIPMIMQAGVFHRREH</sequence>
<dbReference type="Pfam" id="PF01979">
    <property type="entry name" value="Amidohydro_1"/>
    <property type="match status" value="1"/>
</dbReference>
<reference evidence="2" key="1">
    <citation type="submission" date="2020-09" db="EMBL/GenBank/DDBJ databases">
        <title>Genome seq and assembly of Tianweitania sp.</title>
        <authorList>
            <person name="Chhetri G."/>
        </authorList>
    </citation>
    <scope>NUCLEOTIDE SEQUENCE</scope>
    <source>
        <strain evidence="2">Rool2</strain>
    </source>
</reference>
<feature type="domain" description="Amidohydrolase-related" evidence="1">
    <location>
        <begin position="51"/>
        <end position="393"/>
    </location>
</feature>
<dbReference type="SUPFAM" id="SSF51338">
    <property type="entry name" value="Composite domain of metallo-dependent hydrolases"/>
    <property type="match status" value="1"/>
</dbReference>
<dbReference type="Proteomes" id="UP000643405">
    <property type="component" value="Unassembled WGS sequence"/>
</dbReference>
<comment type="caution">
    <text evidence="2">The sequence shown here is derived from an EMBL/GenBank/DDBJ whole genome shotgun (WGS) entry which is preliminary data.</text>
</comment>
<dbReference type="AlphaFoldDB" id="A0A8J6U1G0"/>
<dbReference type="Gene3D" id="2.30.40.10">
    <property type="entry name" value="Urease, subunit C, domain 1"/>
    <property type="match status" value="1"/>
</dbReference>
<name>A0A8J6U1G0_9HYPH</name>
<dbReference type="InterPro" id="IPR051781">
    <property type="entry name" value="Metallo-dep_Hydrolase"/>
</dbReference>
<dbReference type="CDD" id="cd01299">
    <property type="entry name" value="Met_dep_hydrolase_A"/>
    <property type="match status" value="1"/>
</dbReference>
<dbReference type="InterPro" id="IPR006680">
    <property type="entry name" value="Amidohydro-rel"/>
</dbReference>
<keyword evidence="3" id="KW-1185">Reference proteome</keyword>
<dbReference type="InterPro" id="IPR032466">
    <property type="entry name" value="Metal_Hydrolase"/>
</dbReference>
<gene>
    <name evidence="2" type="ORF">ICI42_19755</name>
</gene>
<dbReference type="InterPro" id="IPR057744">
    <property type="entry name" value="OTAase-like"/>
</dbReference>
<dbReference type="PANTHER" id="PTHR43135:SF3">
    <property type="entry name" value="ALPHA-D-RIBOSE 1-METHYLPHOSPHONATE 5-TRIPHOSPHATE DIPHOSPHATASE"/>
    <property type="match status" value="1"/>
</dbReference>
<dbReference type="PANTHER" id="PTHR43135">
    <property type="entry name" value="ALPHA-D-RIBOSE 1-METHYLPHOSPHONATE 5-TRIPHOSPHATE DIPHOSPHATASE"/>
    <property type="match status" value="1"/>
</dbReference>
<accession>A0A8J6U1G0</accession>
<dbReference type="InterPro" id="IPR011059">
    <property type="entry name" value="Metal-dep_hydrolase_composite"/>
</dbReference>
<evidence type="ECO:0000313" key="2">
    <source>
        <dbReference type="EMBL" id="MBD0416891.1"/>
    </source>
</evidence>
<dbReference type="EMBL" id="JACVVX010000008">
    <property type="protein sequence ID" value="MBD0416891.1"/>
    <property type="molecule type" value="Genomic_DNA"/>
</dbReference>
<protein>
    <submittedName>
        <fullName evidence="2">Amidohydrolase family protein</fullName>
    </submittedName>
</protein>
<dbReference type="GO" id="GO:0016810">
    <property type="term" value="F:hydrolase activity, acting on carbon-nitrogen (but not peptide) bonds"/>
    <property type="evidence" value="ECO:0007669"/>
    <property type="project" value="InterPro"/>
</dbReference>
<dbReference type="RefSeq" id="WP_188166337.1">
    <property type="nucleotide sequence ID" value="NZ_JACVVX010000008.1"/>
</dbReference>